<sequence>MADGGKFHDNQELMDNERYDEELAGDFSDSDDKQVRLCTECPANLNATTMRFEAPILLAGKGIPCLIFGEDALALVFGYPLASPRCTSSSRTKIEIALSISSLLPSPMGVPDPNLGLVPLTPPFHYCTISTDRSRHASQVPMN</sequence>
<gene>
    <name evidence="1" type="ORF">D9619_002963</name>
</gene>
<evidence type="ECO:0000313" key="1">
    <source>
        <dbReference type="EMBL" id="KAF5312478.1"/>
    </source>
</evidence>
<dbReference type="OrthoDB" id="2730545at2759"/>
<dbReference type="AlphaFoldDB" id="A0A8H5EUH3"/>
<name>A0A8H5EUH3_9AGAR</name>
<dbReference type="EMBL" id="JAACJJ010000056">
    <property type="protein sequence ID" value="KAF5312478.1"/>
    <property type="molecule type" value="Genomic_DNA"/>
</dbReference>
<protein>
    <submittedName>
        <fullName evidence="1">Uncharacterized protein</fullName>
    </submittedName>
</protein>
<organism evidence="1 2">
    <name type="scientific">Psilocybe cf. subviscida</name>
    <dbReference type="NCBI Taxonomy" id="2480587"/>
    <lineage>
        <taxon>Eukaryota</taxon>
        <taxon>Fungi</taxon>
        <taxon>Dikarya</taxon>
        <taxon>Basidiomycota</taxon>
        <taxon>Agaricomycotina</taxon>
        <taxon>Agaricomycetes</taxon>
        <taxon>Agaricomycetidae</taxon>
        <taxon>Agaricales</taxon>
        <taxon>Agaricineae</taxon>
        <taxon>Strophariaceae</taxon>
        <taxon>Psilocybe</taxon>
    </lineage>
</organism>
<dbReference type="Proteomes" id="UP000567179">
    <property type="component" value="Unassembled WGS sequence"/>
</dbReference>
<evidence type="ECO:0000313" key="2">
    <source>
        <dbReference type="Proteomes" id="UP000567179"/>
    </source>
</evidence>
<accession>A0A8H5EUH3</accession>
<proteinExistence type="predicted"/>
<reference evidence="1 2" key="1">
    <citation type="journal article" date="2020" name="ISME J.">
        <title>Uncovering the hidden diversity of litter-decomposition mechanisms in mushroom-forming fungi.</title>
        <authorList>
            <person name="Floudas D."/>
            <person name="Bentzer J."/>
            <person name="Ahren D."/>
            <person name="Johansson T."/>
            <person name="Persson P."/>
            <person name="Tunlid A."/>
        </authorList>
    </citation>
    <scope>NUCLEOTIDE SEQUENCE [LARGE SCALE GENOMIC DNA]</scope>
    <source>
        <strain evidence="1 2">CBS 101986</strain>
    </source>
</reference>
<keyword evidence="2" id="KW-1185">Reference proteome</keyword>
<comment type="caution">
    <text evidence="1">The sequence shown here is derived from an EMBL/GenBank/DDBJ whole genome shotgun (WGS) entry which is preliminary data.</text>
</comment>